<comment type="similarity">
    <text evidence="2">Belongs to the flavoprotein pyridine nucleotide cytochrome reductase family.</text>
</comment>
<dbReference type="InterPro" id="IPR001433">
    <property type="entry name" value="OxRdtase_FAD/NAD-bd"/>
</dbReference>
<name>A0A9J8B997_CYPCA</name>
<dbReference type="InterPro" id="IPR001834">
    <property type="entry name" value="CBR-like"/>
</dbReference>
<evidence type="ECO:0000259" key="10">
    <source>
        <dbReference type="Pfam" id="PF00175"/>
    </source>
</evidence>
<dbReference type="PANTHER" id="PTHR19370:SF121">
    <property type="entry name" value="NADH-CYTOCHROME B5 REDUCTASE 3"/>
    <property type="match status" value="1"/>
</dbReference>
<evidence type="ECO:0000256" key="8">
    <source>
        <dbReference type="ARBA" id="ARBA00023136"/>
    </source>
</evidence>
<comment type="cofactor">
    <cofactor evidence="1">
        <name>FAD</name>
        <dbReference type="ChEBI" id="CHEBI:57692"/>
    </cofactor>
</comment>
<sequence length="185" mass="21682">YYFFFPWYLHGFDQQASPLSVCLFDLITRLLGIKRRPTITLEDPNMKYIINHDKGFFFFFLALGYTYRMLQIIQAIMKDPKDETLLLFYFKLITIPTCLQQTEKDILLLTELEEIIASHLTCFKLWYTIDRAPDDRISCFCNLNHLPPPADDTLILMCGPPPMIQFACNPSMDKVGHSSDRDFTF</sequence>
<keyword evidence="8 9" id="KW-0472">Membrane</keyword>
<dbReference type="Proteomes" id="UP001108240">
    <property type="component" value="Unplaced"/>
</dbReference>
<dbReference type="PANTHER" id="PTHR19370">
    <property type="entry name" value="NADH-CYTOCHROME B5 REDUCTASE"/>
    <property type="match status" value="1"/>
</dbReference>
<keyword evidence="5" id="KW-0274">FAD</keyword>
<evidence type="ECO:0000256" key="1">
    <source>
        <dbReference type="ARBA" id="ARBA00001974"/>
    </source>
</evidence>
<keyword evidence="6" id="KW-0560">Oxidoreductase</keyword>
<dbReference type="AlphaFoldDB" id="A0A9J8B997"/>
<feature type="domain" description="Oxidoreductase FAD/NAD(P)-binding" evidence="10">
    <location>
        <begin position="69"/>
        <end position="168"/>
    </location>
</feature>
<proteinExistence type="inferred from homology"/>
<dbReference type="Pfam" id="PF00175">
    <property type="entry name" value="NAD_binding_1"/>
    <property type="match status" value="1"/>
</dbReference>
<dbReference type="Ensembl" id="ENSCCRT00000197051.1">
    <property type="protein sequence ID" value="ENSCCRP00000153602.1"/>
    <property type="gene ID" value="ENSCCRG00000065651.1"/>
</dbReference>
<dbReference type="Gene3D" id="3.40.50.80">
    <property type="entry name" value="Nucleotide-binding domain of ferredoxin-NADP reductase (FNR) module"/>
    <property type="match status" value="1"/>
</dbReference>
<dbReference type="GO" id="GO:0005739">
    <property type="term" value="C:mitochondrion"/>
    <property type="evidence" value="ECO:0007669"/>
    <property type="project" value="TreeGrafter"/>
</dbReference>
<evidence type="ECO:0000256" key="9">
    <source>
        <dbReference type="SAM" id="Phobius"/>
    </source>
</evidence>
<dbReference type="InterPro" id="IPR039261">
    <property type="entry name" value="FNR_nucleotide-bd"/>
</dbReference>
<feature type="transmembrane region" description="Helical" evidence="9">
    <location>
        <begin position="56"/>
        <end position="77"/>
    </location>
</feature>
<keyword evidence="9" id="KW-0812">Transmembrane</keyword>
<dbReference type="GeneTree" id="ENSGT00940000153962"/>
<evidence type="ECO:0000313" key="12">
    <source>
        <dbReference type="Proteomes" id="UP001108240"/>
    </source>
</evidence>
<accession>A0A9J8B997</accession>
<organism evidence="11 12">
    <name type="scientific">Cyprinus carpio carpio</name>
    <dbReference type="NCBI Taxonomy" id="630221"/>
    <lineage>
        <taxon>Eukaryota</taxon>
        <taxon>Metazoa</taxon>
        <taxon>Chordata</taxon>
        <taxon>Craniata</taxon>
        <taxon>Vertebrata</taxon>
        <taxon>Euteleostomi</taxon>
        <taxon>Actinopterygii</taxon>
        <taxon>Neopterygii</taxon>
        <taxon>Teleostei</taxon>
        <taxon>Ostariophysi</taxon>
        <taxon>Cypriniformes</taxon>
        <taxon>Cyprinidae</taxon>
        <taxon>Cyprininae</taxon>
        <taxon>Cyprinus</taxon>
    </lineage>
</organism>
<evidence type="ECO:0000256" key="5">
    <source>
        <dbReference type="ARBA" id="ARBA00022827"/>
    </source>
</evidence>
<evidence type="ECO:0000256" key="4">
    <source>
        <dbReference type="ARBA" id="ARBA00022630"/>
    </source>
</evidence>
<reference evidence="11" key="1">
    <citation type="submission" date="2025-08" db="UniProtKB">
        <authorList>
            <consortium name="Ensembl"/>
        </authorList>
    </citation>
    <scope>IDENTIFICATION</scope>
</reference>
<evidence type="ECO:0000256" key="2">
    <source>
        <dbReference type="ARBA" id="ARBA00006105"/>
    </source>
</evidence>
<dbReference type="GO" id="GO:0090524">
    <property type="term" value="F:cytochrome-b5 reductase activity, acting on NADH"/>
    <property type="evidence" value="ECO:0007669"/>
    <property type="project" value="UniProtKB-EC"/>
</dbReference>
<keyword evidence="9" id="KW-1133">Transmembrane helix</keyword>
<reference evidence="11" key="2">
    <citation type="submission" date="2025-09" db="UniProtKB">
        <authorList>
            <consortium name="Ensembl"/>
        </authorList>
    </citation>
    <scope>IDENTIFICATION</scope>
</reference>
<evidence type="ECO:0000256" key="3">
    <source>
        <dbReference type="ARBA" id="ARBA00012011"/>
    </source>
</evidence>
<keyword evidence="12" id="KW-1185">Reference proteome</keyword>
<evidence type="ECO:0000256" key="7">
    <source>
        <dbReference type="ARBA" id="ARBA00023128"/>
    </source>
</evidence>
<evidence type="ECO:0000256" key="6">
    <source>
        <dbReference type="ARBA" id="ARBA00023002"/>
    </source>
</evidence>
<protein>
    <recommendedName>
        <fullName evidence="3">cytochrome-b5 reductase</fullName>
        <ecNumber evidence="3">1.6.2.2</ecNumber>
    </recommendedName>
</protein>
<dbReference type="EC" id="1.6.2.2" evidence="3"/>
<dbReference type="SUPFAM" id="SSF52343">
    <property type="entry name" value="Ferredoxin reductase-like, C-terminal NADP-linked domain"/>
    <property type="match status" value="1"/>
</dbReference>
<keyword evidence="7" id="KW-0496">Mitochondrion</keyword>
<dbReference type="GO" id="GO:0071949">
    <property type="term" value="F:FAD binding"/>
    <property type="evidence" value="ECO:0007669"/>
    <property type="project" value="TreeGrafter"/>
</dbReference>
<keyword evidence="4" id="KW-0285">Flavoprotein</keyword>
<evidence type="ECO:0000313" key="11">
    <source>
        <dbReference type="Ensembl" id="ENSCCRP00000153602.1"/>
    </source>
</evidence>